<comment type="caution">
    <text evidence="2">The sequence shown here is derived from an EMBL/GenBank/DDBJ whole genome shotgun (WGS) entry which is preliminary data.</text>
</comment>
<protein>
    <submittedName>
        <fullName evidence="2">Uncharacterized protein</fullName>
    </submittedName>
</protein>
<evidence type="ECO:0000313" key="3">
    <source>
        <dbReference type="Proteomes" id="UP001302126"/>
    </source>
</evidence>
<keyword evidence="3" id="KW-1185">Reference proteome</keyword>
<organism evidence="2 3">
    <name type="scientific">Podospora australis</name>
    <dbReference type="NCBI Taxonomy" id="1536484"/>
    <lineage>
        <taxon>Eukaryota</taxon>
        <taxon>Fungi</taxon>
        <taxon>Dikarya</taxon>
        <taxon>Ascomycota</taxon>
        <taxon>Pezizomycotina</taxon>
        <taxon>Sordariomycetes</taxon>
        <taxon>Sordariomycetidae</taxon>
        <taxon>Sordariales</taxon>
        <taxon>Podosporaceae</taxon>
        <taxon>Podospora</taxon>
    </lineage>
</organism>
<reference evidence="2" key="1">
    <citation type="journal article" date="2023" name="Mol. Phylogenet. Evol.">
        <title>Genome-scale phylogeny and comparative genomics of the fungal order Sordariales.</title>
        <authorList>
            <person name="Hensen N."/>
            <person name="Bonometti L."/>
            <person name="Westerberg I."/>
            <person name="Brannstrom I.O."/>
            <person name="Guillou S."/>
            <person name="Cros-Aarteil S."/>
            <person name="Calhoun S."/>
            <person name="Haridas S."/>
            <person name="Kuo A."/>
            <person name="Mondo S."/>
            <person name="Pangilinan J."/>
            <person name="Riley R."/>
            <person name="LaButti K."/>
            <person name="Andreopoulos B."/>
            <person name="Lipzen A."/>
            <person name="Chen C."/>
            <person name="Yan M."/>
            <person name="Daum C."/>
            <person name="Ng V."/>
            <person name="Clum A."/>
            <person name="Steindorff A."/>
            <person name="Ohm R.A."/>
            <person name="Martin F."/>
            <person name="Silar P."/>
            <person name="Natvig D.O."/>
            <person name="Lalanne C."/>
            <person name="Gautier V."/>
            <person name="Ament-Velasquez S.L."/>
            <person name="Kruys A."/>
            <person name="Hutchinson M.I."/>
            <person name="Powell A.J."/>
            <person name="Barry K."/>
            <person name="Miller A.N."/>
            <person name="Grigoriev I.V."/>
            <person name="Debuchy R."/>
            <person name="Gladieux P."/>
            <person name="Hiltunen Thoren M."/>
            <person name="Johannesson H."/>
        </authorList>
    </citation>
    <scope>NUCLEOTIDE SEQUENCE</scope>
    <source>
        <strain evidence="2">PSN309</strain>
    </source>
</reference>
<name>A0AAN6WMB8_9PEZI</name>
<accession>A0AAN6WMB8</accession>
<dbReference type="AlphaFoldDB" id="A0AAN6WMB8"/>
<dbReference type="EMBL" id="MU864486">
    <property type="protein sequence ID" value="KAK4184499.1"/>
    <property type="molecule type" value="Genomic_DNA"/>
</dbReference>
<gene>
    <name evidence="2" type="ORF">QBC35DRAFT_51309</name>
</gene>
<keyword evidence="1" id="KW-0732">Signal</keyword>
<reference evidence="2" key="2">
    <citation type="submission" date="2023-05" db="EMBL/GenBank/DDBJ databases">
        <authorList>
            <consortium name="Lawrence Berkeley National Laboratory"/>
            <person name="Steindorff A."/>
            <person name="Hensen N."/>
            <person name="Bonometti L."/>
            <person name="Westerberg I."/>
            <person name="Brannstrom I.O."/>
            <person name="Guillou S."/>
            <person name="Cros-Aarteil S."/>
            <person name="Calhoun S."/>
            <person name="Haridas S."/>
            <person name="Kuo A."/>
            <person name="Mondo S."/>
            <person name="Pangilinan J."/>
            <person name="Riley R."/>
            <person name="Labutti K."/>
            <person name="Andreopoulos B."/>
            <person name="Lipzen A."/>
            <person name="Chen C."/>
            <person name="Yanf M."/>
            <person name="Daum C."/>
            <person name="Ng V."/>
            <person name="Clum A."/>
            <person name="Ohm R."/>
            <person name="Martin F."/>
            <person name="Silar P."/>
            <person name="Natvig D."/>
            <person name="Lalanne C."/>
            <person name="Gautier V."/>
            <person name="Ament-Velasquez S.L."/>
            <person name="Kruys A."/>
            <person name="Hutchinson M.I."/>
            <person name="Powell A.J."/>
            <person name="Barry K."/>
            <person name="Miller A.N."/>
            <person name="Grigoriev I.V."/>
            <person name="Debuchy R."/>
            <person name="Gladieux P."/>
            <person name="Thoren M.H."/>
            <person name="Johannesson H."/>
        </authorList>
    </citation>
    <scope>NUCLEOTIDE SEQUENCE</scope>
    <source>
        <strain evidence="2">PSN309</strain>
    </source>
</reference>
<proteinExistence type="predicted"/>
<evidence type="ECO:0000256" key="1">
    <source>
        <dbReference type="SAM" id="SignalP"/>
    </source>
</evidence>
<feature type="chain" id="PRO_5042928015" evidence="1">
    <location>
        <begin position="29"/>
        <end position="150"/>
    </location>
</feature>
<sequence>MNLRKIMYHLRRLLIILMLAVWYSGGPAASAVIAENGPNQDYLEKAPATMRSVVELQPHEVVDVPHFKSVRATSSSLDANQGTGSNGVTGGGKTVIGGHGVVVLPPDSGIDVSMDGKKGEGRLVDVGSGDGGVVQVVPGLDTTVNGQPLS</sequence>
<dbReference type="Proteomes" id="UP001302126">
    <property type="component" value="Unassembled WGS sequence"/>
</dbReference>
<evidence type="ECO:0000313" key="2">
    <source>
        <dbReference type="EMBL" id="KAK4184499.1"/>
    </source>
</evidence>
<feature type="signal peptide" evidence="1">
    <location>
        <begin position="1"/>
        <end position="28"/>
    </location>
</feature>